<dbReference type="SUPFAM" id="SSF48008">
    <property type="entry name" value="GntR ligand-binding domain-like"/>
    <property type="match status" value="1"/>
</dbReference>
<dbReference type="InterPro" id="IPR008920">
    <property type="entry name" value="TF_FadR/GntR_C"/>
</dbReference>
<sequence>MPRLVASDVARTLRERIMSGDWADRRVPPERALAAELGVARNTVRRAMRLLSADGAITRHVGRGTFVVTAPPAGPDVDGTDDLAGTIARMEGASPADIMEIRLLLEPAAAAFAATDASIGDLAAVEAAHREAVAADDMPGFETWDAEFHHRIFACARNELLREFHALVRVLRNRAPWFDMKKRSFSETRRLAYCQEHGAILAALLDRDPEGARGAMHAHLKTVETNILRR</sequence>
<evidence type="ECO:0000256" key="2">
    <source>
        <dbReference type="ARBA" id="ARBA00023125"/>
    </source>
</evidence>
<dbReference type="CDD" id="cd07377">
    <property type="entry name" value="WHTH_GntR"/>
    <property type="match status" value="1"/>
</dbReference>
<evidence type="ECO:0000256" key="1">
    <source>
        <dbReference type="ARBA" id="ARBA00023015"/>
    </source>
</evidence>
<accession>A0A0D6P6J1</accession>
<dbReference type="PRINTS" id="PR00035">
    <property type="entry name" value="HTHGNTR"/>
</dbReference>
<dbReference type="SMART" id="SM00345">
    <property type="entry name" value="HTH_GNTR"/>
    <property type="match status" value="1"/>
</dbReference>
<keyword evidence="1" id="KW-0805">Transcription regulation</keyword>
<dbReference type="GO" id="GO:0003677">
    <property type="term" value="F:DNA binding"/>
    <property type="evidence" value="ECO:0007669"/>
    <property type="project" value="UniProtKB-KW"/>
</dbReference>
<dbReference type="Proteomes" id="UP000032680">
    <property type="component" value="Unassembled WGS sequence"/>
</dbReference>
<dbReference type="InterPro" id="IPR036390">
    <property type="entry name" value="WH_DNA-bd_sf"/>
</dbReference>
<dbReference type="PANTHER" id="PTHR43537">
    <property type="entry name" value="TRANSCRIPTIONAL REGULATOR, GNTR FAMILY"/>
    <property type="match status" value="1"/>
</dbReference>
<feature type="domain" description="HTH gntR-type" evidence="4">
    <location>
        <begin position="3"/>
        <end position="70"/>
    </location>
</feature>
<evidence type="ECO:0000313" key="5">
    <source>
        <dbReference type="EMBL" id="GAN76813.1"/>
    </source>
</evidence>
<dbReference type="AlphaFoldDB" id="A0A0D6P6J1"/>
<reference evidence="5 6" key="1">
    <citation type="submission" date="2012-11" db="EMBL/GenBank/DDBJ databases">
        <title>Whole genome sequence of Acidisphaera rubrifaciens HS-AP3.</title>
        <authorList>
            <person name="Azuma Y."/>
            <person name="Higashiura N."/>
            <person name="Hirakawa H."/>
            <person name="Matsushita K."/>
        </authorList>
    </citation>
    <scope>NUCLEOTIDE SEQUENCE [LARGE SCALE GENOMIC DNA]</scope>
    <source>
        <strain evidence="5 6">HS-AP3</strain>
    </source>
</reference>
<dbReference type="RefSeq" id="WP_048860697.1">
    <property type="nucleotide sequence ID" value="NZ_BANB01000165.1"/>
</dbReference>
<dbReference type="EMBL" id="BANB01000165">
    <property type="protein sequence ID" value="GAN76813.1"/>
    <property type="molecule type" value="Genomic_DNA"/>
</dbReference>
<dbReference type="OrthoDB" id="9812645at2"/>
<keyword evidence="6" id="KW-1185">Reference proteome</keyword>
<dbReference type="InterPro" id="IPR036388">
    <property type="entry name" value="WH-like_DNA-bd_sf"/>
</dbReference>
<dbReference type="SMART" id="SM00895">
    <property type="entry name" value="FCD"/>
    <property type="match status" value="1"/>
</dbReference>
<dbReference type="Gene3D" id="1.10.10.10">
    <property type="entry name" value="Winged helix-like DNA-binding domain superfamily/Winged helix DNA-binding domain"/>
    <property type="match status" value="1"/>
</dbReference>
<dbReference type="InterPro" id="IPR000524">
    <property type="entry name" value="Tscrpt_reg_HTH_GntR"/>
</dbReference>
<organism evidence="5 6">
    <name type="scientific">Acidisphaera rubrifaciens HS-AP3</name>
    <dbReference type="NCBI Taxonomy" id="1231350"/>
    <lineage>
        <taxon>Bacteria</taxon>
        <taxon>Pseudomonadati</taxon>
        <taxon>Pseudomonadota</taxon>
        <taxon>Alphaproteobacteria</taxon>
        <taxon>Acetobacterales</taxon>
        <taxon>Acetobacteraceae</taxon>
        <taxon>Acidisphaera</taxon>
    </lineage>
</organism>
<keyword evidence="3" id="KW-0804">Transcription</keyword>
<dbReference type="GO" id="GO:0003700">
    <property type="term" value="F:DNA-binding transcription factor activity"/>
    <property type="evidence" value="ECO:0007669"/>
    <property type="project" value="InterPro"/>
</dbReference>
<comment type="caution">
    <text evidence="5">The sequence shown here is derived from an EMBL/GenBank/DDBJ whole genome shotgun (WGS) entry which is preliminary data.</text>
</comment>
<evidence type="ECO:0000259" key="4">
    <source>
        <dbReference type="PROSITE" id="PS50949"/>
    </source>
</evidence>
<protein>
    <submittedName>
        <fullName evidence="5">Transcriptional regulator GntR</fullName>
    </submittedName>
</protein>
<name>A0A0D6P6J1_9PROT</name>
<dbReference type="Pfam" id="PF07729">
    <property type="entry name" value="FCD"/>
    <property type="match status" value="1"/>
</dbReference>
<dbReference type="SUPFAM" id="SSF46785">
    <property type="entry name" value="Winged helix' DNA-binding domain"/>
    <property type="match status" value="1"/>
</dbReference>
<evidence type="ECO:0000256" key="3">
    <source>
        <dbReference type="ARBA" id="ARBA00023163"/>
    </source>
</evidence>
<dbReference type="Gene3D" id="1.20.120.530">
    <property type="entry name" value="GntR ligand-binding domain-like"/>
    <property type="match status" value="1"/>
</dbReference>
<keyword evidence="2" id="KW-0238">DNA-binding</keyword>
<dbReference type="InterPro" id="IPR011711">
    <property type="entry name" value="GntR_C"/>
</dbReference>
<dbReference type="PROSITE" id="PS50949">
    <property type="entry name" value="HTH_GNTR"/>
    <property type="match status" value="1"/>
</dbReference>
<dbReference type="PANTHER" id="PTHR43537:SF44">
    <property type="entry name" value="GNTR FAMILY REGULATORY PROTEIN"/>
    <property type="match status" value="1"/>
</dbReference>
<evidence type="ECO:0000313" key="6">
    <source>
        <dbReference type="Proteomes" id="UP000032680"/>
    </source>
</evidence>
<dbReference type="Pfam" id="PF00392">
    <property type="entry name" value="GntR"/>
    <property type="match status" value="1"/>
</dbReference>
<proteinExistence type="predicted"/>
<gene>
    <name evidence="5" type="ORF">Asru_0165_21</name>
</gene>